<accession>A0A835C0G3</accession>
<feature type="domain" description="Prolamin-like" evidence="11">
    <location>
        <begin position="68"/>
        <end position="134"/>
    </location>
</feature>
<proteinExistence type="inferred from homology"/>
<comment type="subcellular location">
    <subcellularLocation>
        <location evidence="1">Cytoplasmic vesicle</location>
    </subcellularLocation>
    <subcellularLocation>
        <location evidence="2">Secreted</location>
    </subcellularLocation>
</comment>
<feature type="compositionally biased region" description="Low complexity" evidence="9">
    <location>
        <begin position="153"/>
        <end position="162"/>
    </location>
</feature>
<dbReference type="GO" id="GO:0031410">
    <property type="term" value="C:cytoplasmic vesicle"/>
    <property type="evidence" value="ECO:0007669"/>
    <property type="project" value="UniProtKB-SubCell"/>
</dbReference>
<dbReference type="PANTHER" id="PTHR35293">
    <property type="entry name" value="EGG CELL-SECRETED PROTEIN 1.5"/>
    <property type="match status" value="1"/>
</dbReference>
<dbReference type="InterPro" id="IPR008502">
    <property type="entry name" value="Prolamin-like"/>
</dbReference>
<sequence length="182" mass="18772">MPTDVVQYTQSAHRSSMASSGTTLALLSCLALLAAAAAHRAPPTITFAQAAAPPMALAERLEGEGSQQCWEALVEIKSCTGEIILFLINGEAYLGPGCCRAIRVIEHSCWAADAMLSVIGFTPEEGDMLKGYCDAGDDGNGGEQSGGSPPPGQQRAVAARDGGVARDSVDAVAGRRSASVHR</sequence>
<evidence type="ECO:0000256" key="6">
    <source>
        <dbReference type="ARBA" id="ARBA00023329"/>
    </source>
</evidence>
<organism evidence="12 13">
    <name type="scientific">Digitaria exilis</name>
    <dbReference type="NCBI Taxonomy" id="1010633"/>
    <lineage>
        <taxon>Eukaryota</taxon>
        <taxon>Viridiplantae</taxon>
        <taxon>Streptophyta</taxon>
        <taxon>Embryophyta</taxon>
        <taxon>Tracheophyta</taxon>
        <taxon>Spermatophyta</taxon>
        <taxon>Magnoliopsida</taxon>
        <taxon>Liliopsida</taxon>
        <taxon>Poales</taxon>
        <taxon>Poaceae</taxon>
        <taxon>PACMAD clade</taxon>
        <taxon>Panicoideae</taxon>
        <taxon>Panicodae</taxon>
        <taxon>Paniceae</taxon>
        <taxon>Anthephorinae</taxon>
        <taxon>Digitaria</taxon>
    </lineage>
</organism>
<evidence type="ECO:0000256" key="3">
    <source>
        <dbReference type="ARBA" id="ARBA00022525"/>
    </source>
</evidence>
<evidence type="ECO:0000313" key="12">
    <source>
        <dbReference type="EMBL" id="KAF8721394.1"/>
    </source>
</evidence>
<keyword evidence="13" id="KW-1185">Reference proteome</keyword>
<dbReference type="EMBL" id="JACEFO010001685">
    <property type="protein sequence ID" value="KAF8721394.1"/>
    <property type="molecule type" value="Genomic_DNA"/>
</dbReference>
<keyword evidence="4 10" id="KW-0732">Signal</keyword>
<comment type="caution">
    <text evidence="12">The sequence shown here is derived from an EMBL/GenBank/DDBJ whole genome shotgun (WGS) entry which is preliminary data.</text>
</comment>
<dbReference type="PANTHER" id="PTHR35293:SF10">
    <property type="entry name" value="EGG CELL-SECRETED PROTEIN 1.2-RELATED"/>
    <property type="match status" value="1"/>
</dbReference>
<comment type="similarity">
    <text evidence="8">Belongs to the plant egg cell-secreted peptide family.</text>
</comment>
<evidence type="ECO:0000256" key="2">
    <source>
        <dbReference type="ARBA" id="ARBA00004613"/>
    </source>
</evidence>
<evidence type="ECO:0000256" key="4">
    <source>
        <dbReference type="ARBA" id="ARBA00022729"/>
    </source>
</evidence>
<feature type="region of interest" description="Disordered" evidence="9">
    <location>
        <begin position="132"/>
        <end position="182"/>
    </location>
</feature>
<evidence type="ECO:0000313" key="13">
    <source>
        <dbReference type="Proteomes" id="UP000636709"/>
    </source>
</evidence>
<dbReference type="GO" id="GO:0005576">
    <property type="term" value="C:extracellular region"/>
    <property type="evidence" value="ECO:0007669"/>
    <property type="project" value="UniProtKB-SubCell"/>
</dbReference>
<keyword evidence="3" id="KW-0964">Secreted</keyword>
<reference evidence="12" key="1">
    <citation type="submission" date="2020-07" db="EMBL/GenBank/DDBJ databases">
        <title>Genome sequence and genetic diversity analysis of an under-domesticated orphan crop, white fonio (Digitaria exilis).</title>
        <authorList>
            <person name="Bennetzen J.L."/>
            <person name="Chen S."/>
            <person name="Ma X."/>
            <person name="Wang X."/>
            <person name="Yssel A.E.J."/>
            <person name="Chaluvadi S.R."/>
            <person name="Johnson M."/>
            <person name="Gangashetty P."/>
            <person name="Hamidou F."/>
            <person name="Sanogo M.D."/>
            <person name="Zwaenepoel A."/>
            <person name="Wallace J."/>
            <person name="Van De Peer Y."/>
            <person name="Van Deynze A."/>
        </authorList>
    </citation>
    <scope>NUCLEOTIDE SEQUENCE</scope>
    <source>
        <tissue evidence="12">Leaves</tissue>
    </source>
</reference>
<dbReference type="OrthoDB" id="776947at2759"/>
<evidence type="ECO:0000256" key="1">
    <source>
        <dbReference type="ARBA" id="ARBA00004541"/>
    </source>
</evidence>
<evidence type="ECO:0000256" key="9">
    <source>
        <dbReference type="SAM" id="MobiDB-lite"/>
    </source>
</evidence>
<evidence type="ECO:0000256" key="5">
    <source>
        <dbReference type="ARBA" id="ARBA00023279"/>
    </source>
</evidence>
<evidence type="ECO:0000256" key="8">
    <source>
        <dbReference type="ARBA" id="ARBA00034484"/>
    </source>
</evidence>
<dbReference type="GO" id="GO:0080155">
    <property type="term" value="P:regulation of double fertilization forming a zygote and endosperm"/>
    <property type="evidence" value="ECO:0007669"/>
    <property type="project" value="UniProtKB-ARBA"/>
</dbReference>
<comment type="function">
    <text evidence="7">Involved in the regulation of gamete interactions during the double fertilization and to prevent multiple-pollen tube attraction; mediates the redistribution of the gamete fusogen HAP2/GCS1 to the cell surface after secretion upon sperm arrival.</text>
</comment>
<dbReference type="InterPro" id="IPR044711">
    <property type="entry name" value="EC11-15"/>
</dbReference>
<protein>
    <recommendedName>
        <fullName evidence="11">Prolamin-like domain-containing protein</fullName>
    </recommendedName>
</protein>
<feature type="chain" id="PRO_5032627559" description="Prolamin-like domain-containing protein" evidence="10">
    <location>
        <begin position="39"/>
        <end position="182"/>
    </location>
</feature>
<keyword evidence="6" id="KW-0968">Cytoplasmic vesicle</keyword>
<dbReference type="Proteomes" id="UP000636709">
    <property type="component" value="Unassembled WGS sequence"/>
</dbReference>
<keyword evidence="5" id="KW-0278">Fertilization</keyword>
<name>A0A835C0G3_9POAL</name>
<gene>
    <name evidence="12" type="ORF">HU200_023106</name>
</gene>
<dbReference type="Pfam" id="PF05617">
    <property type="entry name" value="Prolamin_like"/>
    <property type="match status" value="1"/>
</dbReference>
<evidence type="ECO:0000256" key="10">
    <source>
        <dbReference type="SAM" id="SignalP"/>
    </source>
</evidence>
<dbReference type="GO" id="GO:0009567">
    <property type="term" value="P:double fertilization forming a zygote and endosperm"/>
    <property type="evidence" value="ECO:0007669"/>
    <property type="project" value="InterPro"/>
</dbReference>
<feature type="signal peptide" evidence="10">
    <location>
        <begin position="1"/>
        <end position="38"/>
    </location>
</feature>
<evidence type="ECO:0000259" key="11">
    <source>
        <dbReference type="Pfam" id="PF05617"/>
    </source>
</evidence>
<dbReference type="GO" id="GO:2000008">
    <property type="term" value="P:regulation of protein localization to cell surface"/>
    <property type="evidence" value="ECO:0007669"/>
    <property type="project" value="UniProtKB-ARBA"/>
</dbReference>
<dbReference type="AlphaFoldDB" id="A0A835C0G3"/>
<evidence type="ECO:0000256" key="7">
    <source>
        <dbReference type="ARBA" id="ARBA00034457"/>
    </source>
</evidence>